<evidence type="ECO:0000259" key="5">
    <source>
        <dbReference type="Pfam" id="PF23609"/>
    </source>
</evidence>
<dbReference type="PANTHER" id="PTHR14205:SF15">
    <property type="entry name" value="EARP AND GARP COMPLEX-INTERACTING PROTEIN 1"/>
    <property type="match status" value="1"/>
</dbReference>
<dbReference type="Proteomes" id="UP000326759">
    <property type="component" value="Unassembled WGS sequence"/>
</dbReference>
<dbReference type="GO" id="GO:0016567">
    <property type="term" value="P:protein ubiquitination"/>
    <property type="evidence" value="ECO:0007669"/>
    <property type="project" value="TreeGrafter"/>
</dbReference>
<dbReference type="PROSITE" id="PS50294">
    <property type="entry name" value="WD_REPEATS_REGION"/>
    <property type="match status" value="1"/>
</dbReference>
<keyword evidence="2 4" id="KW-0853">WD repeat</keyword>
<sequence>MEDLSVIYGLEDFQARTLVAQAAENEKINFLVGTQSLKNANQVQLIEFDDDSGAISKQHFEHSAGEIWSLASAPRSLELIATVYYNTQDYHTECGSSVWQMPLESSSKGYTTNVTPLKKVCDLLDVNKSEKEFKIHSLSWALDDDSQMVTLVDNRLVLWDVECAGQNAKVKGQCSVEGRGSVHLGAVRWCPHQNATQVACTFGSNIVSFDVRSMKQVWMIENTHSPIVRDLDFNQNKQYYLASCGDDGAVKFWDIRNSSKPLLTRFDHSHWVWSVRFNASYDQLVLSCSSDQRVILSNFPSVASQPIGSAQEDEDEIKEKNNCAIEDGILHTYEDHEESVYAAEWSSADFWTFASISFDGRFVINKVPKSFKYKQFM</sequence>
<dbReference type="PANTHER" id="PTHR14205">
    <property type="entry name" value="WD-REPEAT PROTEIN"/>
    <property type="match status" value="1"/>
</dbReference>
<comment type="caution">
    <text evidence="6">The sequence shown here is derived from an EMBL/GenBank/DDBJ whole genome shotgun (WGS) entry which is preliminary data.</text>
</comment>
<comment type="similarity">
    <text evidence="1">Belongs to the WD repeat EIPR1 family.</text>
</comment>
<accession>A0A5N5THV6</accession>
<keyword evidence="3" id="KW-0677">Repeat</keyword>
<gene>
    <name evidence="6" type="primary">Tssc1</name>
    <name evidence="6" type="ORF">Anas_01226</name>
</gene>
<evidence type="ECO:0000256" key="4">
    <source>
        <dbReference type="PROSITE-ProRule" id="PRU00221"/>
    </source>
</evidence>
<dbReference type="PROSITE" id="PS00678">
    <property type="entry name" value="WD_REPEATS_1"/>
    <property type="match status" value="1"/>
</dbReference>
<feature type="repeat" description="WD" evidence="4">
    <location>
        <begin position="221"/>
        <end position="263"/>
    </location>
</feature>
<dbReference type="InterPro" id="IPR059104">
    <property type="entry name" value="Beta-prop_EIPR1-like"/>
</dbReference>
<evidence type="ECO:0000256" key="2">
    <source>
        <dbReference type="ARBA" id="ARBA00022574"/>
    </source>
</evidence>
<dbReference type="InterPro" id="IPR001680">
    <property type="entry name" value="WD40_rpt"/>
</dbReference>
<dbReference type="FunFam" id="2.130.10.10:FF:000732">
    <property type="entry name" value="EARP-interacting protein homolog"/>
    <property type="match status" value="1"/>
</dbReference>
<dbReference type="InterPro" id="IPR036322">
    <property type="entry name" value="WD40_repeat_dom_sf"/>
</dbReference>
<dbReference type="SUPFAM" id="SSF50978">
    <property type="entry name" value="WD40 repeat-like"/>
    <property type="match status" value="1"/>
</dbReference>
<dbReference type="SMART" id="SM00320">
    <property type="entry name" value="WD40"/>
    <property type="match status" value="4"/>
</dbReference>
<dbReference type="PROSITE" id="PS50082">
    <property type="entry name" value="WD_REPEATS_2"/>
    <property type="match status" value="1"/>
</dbReference>
<reference evidence="6 7" key="1">
    <citation type="journal article" date="2019" name="PLoS Biol.">
        <title>Sex chromosomes control vertical transmission of feminizing Wolbachia symbionts in an isopod.</title>
        <authorList>
            <person name="Becking T."/>
            <person name="Chebbi M.A."/>
            <person name="Giraud I."/>
            <person name="Moumen B."/>
            <person name="Laverre T."/>
            <person name="Caubet Y."/>
            <person name="Peccoud J."/>
            <person name="Gilbert C."/>
            <person name="Cordaux R."/>
        </authorList>
    </citation>
    <scope>NUCLEOTIDE SEQUENCE [LARGE SCALE GENOMIC DNA]</scope>
    <source>
        <strain evidence="6">ANa2</strain>
        <tissue evidence="6">Whole body excluding digestive tract and cuticle</tissue>
    </source>
</reference>
<feature type="domain" description="EIPR1-like beta-propeller" evidence="5">
    <location>
        <begin position="5"/>
        <end position="296"/>
    </location>
</feature>
<dbReference type="OrthoDB" id="196957at2759"/>
<dbReference type="InterPro" id="IPR040323">
    <property type="entry name" value="EIPR1"/>
</dbReference>
<dbReference type="InterPro" id="IPR019775">
    <property type="entry name" value="WD40_repeat_CS"/>
</dbReference>
<protein>
    <submittedName>
        <fullName evidence="6">Protein TSSC1</fullName>
    </submittedName>
</protein>
<proteinExistence type="inferred from homology"/>
<name>A0A5N5THV6_9CRUS</name>
<keyword evidence="7" id="KW-1185">Reference proteome</keyword>
<dbReference type="Gene3D" id="2.130.10.10">
    <property type="entry name" value="YVTN repeat-like/Quinoprotein amine dehydrogenase"/>
    <property type="match status" value="1"/>
</dbReference>
<evidence type="ECO:0000256" key="3">
    <source>
        <dbReference type="ARBA" id="ARBA00022737"/>
    </source>
</evidence>
<organism evidence="6 7">
    <name type="scientific">Armadillidium nasatum</name>
    <dbReference type="NCBI Taxonomy" id="96803"/>
    <lineage>
        <taxon>Eukaryota</taxon>
        <taxon>Metazoa</taxon>
        <taxon>Ecdysozoa</taxon>
        <taxon>Arthropoda</taxon>
        <taxon>Crustacea</taxon>
        <taxon>Multicrustacea</taxon>
        <taxon>Malacostraca</taxon>
        <taxon>Eumalacostraca</taxon>
        <taxon>Peracarida</taxon>
        <taxon>Isopoda</taxon>
        <taxon>Oniscidea</taxon>
        <taxon>Crinocheta</taxon>
        <taxon>Armadillidiidae</taxon>
        <taxon>Armadillidium</taxon>
    </lineage>
</organism>
<dbReference type="EMBL" id="SEYY01000984">
    <property type="protein sequence ID" value="KAB7506132.1"/>
    <property type="molecule type" value="Genomic_DNA"/>
</dbReference>
<dbReference type="InterPro" id="IPR015943">
    <property type="entry name" value="WD40/YVTN_repeat-like_dom_sf"/>
</dbReference>
<evidence type="ECO:0000256" key="1">
    <source>
        <dbReference type="ARBA" id="ARBA00005672"/>
    </source>
</evidence>
<evidence type="ECO:0000313" key="6">
    <source>
        <dbReference type="EMBL" id="KAB7506132.1"/>
    </source>
</evidence>
<dbReference type="Pfam" id="PF23609">
    <property type="entry name" value="Beta-prop_EIPR1"/>
    <property type="match status" value="1"/>
</dbReference>
<dbReference type="AlphaFoldDB" id="A0A5N5THV6"/>
<evidence type="ECO:0000313" key="7">
    <source>
        <dbReference type="Proteomes" id="UP000326759"/>
    </source>
</evidence>